<comment type="caution">
    <text evidence="2">The sequence shown here is derived from an EMBL/GenBank/DDBJ whole genome shotgun (WGS) entry which is preliminary data.</text>
</comment>
<dbReference type="InterPro" id="IPR036388">
    <property type="entry name" value="WH-like_DNA-bd_sf"/>
</dbReference>
<name>A0A645EGF8_9ZZZZ</name>
<evidence type="ECO:0000313" key="2">
    <source>
        <dbReference type="EMBL" id="MPN00526.1"/>
    </source>
</evidence>
<protein>
    <recommendedName>
        <fullName evidence="1">RNA polymerase sigma factor 70 region 4 type 2 domain-containing protein</fullName>
    </recommendedName>
</protein>
<dbReference type="Pfam" id="PF08281">
    <property type="entry name" value="Sigma70_r4_2"/>
    <property type="match status" value="1"/>
</dbReference>
<dbReference type="InterPro" id="IPR013249">
    <property type="entry name" value="RNA_pol_sigma70_r4_t2"/>
</dbReference>
<proteinExistence type="predicted"/>
<organism evidence="2">
    <name type="scientific">bioreactor metagenome</name>
    <dbReference type="NCBI Taxonomy" id="1076179"/>
    <lineage>
        <taxon>unclassified sequences</taxon>
        <taxon>metagenomes</taxon>
        <taxon>ecological metagenomes</taxon>
    </lineage>
</organism>
<sequence length="82" mass="8903">MPGDTPSDADTAGAVVSADALERIIGIVKNLPESYRIPLELHANGLETSEISSMLNISEVTVRKRIQRGRAMVKERIAKADE</sequence>
<gene>
    <name evidence="2" type="ORF">SDC9_147721</name>
</gene>
<dbReference type="EMBL" id="VSSQ01046565">
    <property type="protein sequence ID" value="MPN00526.1"/>
    <property type="molecule type" value="Genomic_DNA"/>
</dbReference>
<feature type="domain" description="RNA polymerase sigma factor 70 region 4 type 2" evidence="1">
    <location>
        <begin position="22"/>
        <end position="71"/>
    </location>
</feature>
<dbReference type="GO" id="GO:0003677">
    <property type="term" value="F:DNA binding"/>
    <property type="evidence" value="ECO:0007669"/>
    <property type="project" value="InterPro"/>
</dbReference>
<dbReference type="GO" id="GO:0016987">
    <property type="term" value="F:sigma factor activity"/>
    <property type="evidence" value="ECO:0007669"/>
    <property type="project" value="InterPro"/>
</dbReference>
<reference evidence="2" key="1">
    <citation type="submission" date="2019-08" db="EMBL/GenBank/DDBJ databases">
        <authorList>
            <person name="Kucharzyk K."/>
            <person name="Murdoch R.W."/>
            <person name="Higgins S."/>
            <person name="Loffler F."/>
        </authorList>
    </citation>
    <scope>NUCLEOTIDE SEQUENCE</scope>
</reference>
<dbReference type="Gene3D" id="1.10.10.10">
    <property type="entry name" value="Winged helix-like DNA-binding domain superfamily/Winged helix DNA-binding domain"/>
    <property type="match status" value="1"/>
</dbReference>
<dbReference type="GO" id="GO:0006352">
    <property type="term" value="P:DNA-templated transcription initiation"/>
    <property type="evidence" value="ECO:0007669"/>
    <property type="project" value="InterPro"/>
</dbReference>
<evidence type="ECO:0000259" key="1">
    <source>
        <dbReference type="Pfam" id="PF08281"/>
    </source>
</evidence>
<dbReference type="InterPro" id="IPR013324">
    <property type="entry name" value="RNA_pol_sigma_r3/r4-like"/>
</dbReference>
<accession>A0A645EGF8</accession>
<dbReference type="SUPFAM" id="SSF88659">
    <property type="entry name" value="Sigma3 and sigma4 domains of RNA polymerase sigma factors"/>
    <property type="match status" value="1"/>
</dbReference>
<dbReference type="AlphaFoldDB" id="A0A645EGF8"/>